<dbReference type="GO" id="GO:0003676">
    <property type="term" value="F:nucleic acid binding"/>
    <property type="evidence" value="ECO:0007669"/>
    <property type="project" value="InterPro"/>
</dbReference>
<dbReference type="InterPro" id="IPR012340">
    <property type="entry name" value="NA-bd_OB-fold"/>
</dbReference>
<dbReference type="KEGG" id="kmn:HW532_08185"/>
<dbReference type="Gene3D" id="3.30.160.100">
    <property type="entry name" value="Ribosome hibernation promotion factor-like"/>
    <property type="match status" value="1"/>
</dbReference>
<dbReference type="GO" id="GO:0005829">
    <property type="term" value="C:cytosol"/>
    <property type="evidence" value="ECO:0007669"/>
    <property type="project" value="UniProtKB-ARBA"/>
</dbReference>
<proteinExistence type="predicted"/>
<dbReference type="InterPro" id="IPR002059">
    <property type="entry name" value="CSP_DNA-bd"/>
</dbReference>
<dbReference type="Pfam" id="PF02482">
    <property type="entry name" value="Ribosomal_S30AE"/>
    <property type="match status" value="1"/>
</dbReference>
<organism evidence="2 3">
    <name type="scientific">Kaustia mangrovi</name>
    <dbReference type="NCBI Taxonomy" id="2593653"/>
    <lineage>
        <taxon>Bacteria</taxon>
        <taxon>Pseudomonadati</taxon>
        <taxon>Pseudomonadota</taxon>
        <taxon>Alphaproteobacteria</taxon>
        <taxon>Hyphomicrobiales</taxon>
        <taxon>Parvibaculaceae</taxon>
        <taxon>Kaustia</taxon>
    </lineage>
</organism>
<protein>
    <submittedName>
        <fullName evidence="2">HPF/RaiA family ribosome-associated protein</fullName>
    </submittedName>
</protein>
<dbReference type="SUPFAM" id="SSF50249">
    <property type="entry name" value="Nucleic acid-binding proteins"/>
    <property type="match status" value="1"/>
</dbReference>
<accession>A0A7S8C886</accession>
<dbReference type="Pfam" id="PF00313">
    <property type="entry name" value="CSD"/>
    <property type="match status" value="1"/>
</dbReference>
<feature type="domain" description="Cold-shock" evidence="1">
    <location>
        <begin position="119"/>
        <end position="182"/>
    </location>
</feature>
<dbReference type="SMART" id="SM00357">
    <property type="entry name" value="CSP"/>
    <property type="match status" value="1"/>
</dbReference>
<evidence type="ECO:0000313" key="2">
    <source>
        <dbReference type="EMBL" id="QPC45243.1"/>
    </source>
</evidence>
<dbReference type="InterPro" id="IPR036567">
    <property type="entry name" value="RHF-like"/>
</dbReference>
<dbReference type="AlphaFoldDB" id="A0A7S8C886"/>
<dbReference type="SUPFAM" id="SSF69754">
    <property type="entry name" value="Ribosome binding protein Y (YfiA homologue)"/>
    <property type="match status" value="1"/>
</dbReference>
<dbReference type="EMBL" id="CP058214">
    <property type="protein sequence ID" value="QPC45243.1"/>
    <property type="molecule type" value="Genomic_DNA"/>
</dbReference>
<reference evidence="2 3" key="1">
    <citation type="submission" date="2020-06" db="EMBL/GenBank/DDBJ databases">
        <title>Genome sequence of 2 isolates from Red Sea Mangroves.</title>
        <authorList>
            <person name="Sefrji F."/>
            <person name="Michoud G."/>
            <person name="Merlino G."/>
            <person name="Daffonchio D."/>
        </authorList>
    </citation>
    <scope>NUCLEOTIDE SEQUENCE [LARGE SCALE GENOMIC DNA]</scope>
    <source>
        <strain evidence="2 3">R1DC25</strain>
    </source>
</reference>
<keyword evidence="3" id="KW-1185">Reference proteome</keyword>
<name>A0A7S8C886_9HYPH</name>
<dbReference type="InterPro" id="IPR011129">
    <property type="entry name" value="CSD"/>
</dbReference>
<evidence type="ECO:0000259" key="1">
    <source>
        <dbReference type="SMART" id="SM00357"/>
    </source>
</evidence>
<dbReference type="Gene3D" id="2.40.50.140">
    <property type="entry name" value="Nucleic acid-binding proteins"/>
    <property type="match status" value="1"/>
</dbReference>
<evidence type="ECO:0000313" key="3">
    <source>
        <dbReference type="Proteomes" id="UP000593594"/>
    </source>
</evidence>
<gene>
    <name evidence="2" type="ORF">HW532_08185</name>
</gene>
<sequence length="188" mass="20882">METPVEIAYQGMSPGLTLQDFIEEHVGELETRFGRITACRVVLKGPGEHQRSGGLYEVNIHLSLPDGREVNTSRTPKVDERHADVRFAISDAFRRARRQLQDHVRKLQGKVKTHEQSPVATVARLAPSGDHGFLETADGREIYFHRNSLLNADMAALGPGTRVTFAEEMGEKGPQASTVKLMGKHAMR</sequence>
<dbReference type="Proteomes" id="UP000593594">
    <property type="component" value="Chromosome"/>
</dbReference>
<dbReference type="InterPro" id="IPR003489">
    <property type="entry name" value="RHF/RaiA"/>
</dbReference>